<dbReference type="Proteomes" id="UP000030512">
    <property type="component" value="Chromosome"/>
</dbReference>
<protein>
    <submittedName>
        <fullName evidence="1">Uncharacterized protein</fullName>
    </submittedName>
</protein>
<evidence type="ECO:0000313" key="2">
    <source>
        <dbReference type="Proteomes" id="UP000030512"/>
    </source>
</evidence>
<name>A0A126T2C5_9GAMM</name>
<evidence type="ECO:0000313" key="1">
    <source>
        <dbReference type="EMBL" id="AMK76230.1"/>
    </source>
</evidence>
<accession>A0A126T2C5</accession>
<proteinExistence type="predicted"/>
<dbReference type="AlphaFoldDB" id="A0A126T2C5"/>
<dbReference type="EMBL" id="CP014476">
    <property type="protein sequence ID" value="AMK76230.1"/>
    <property type="molecule type" value="Genomic_DNA"/>
</dbReference>
<dbReference type="RefSeq" id="WP_036279095.1">
    <property type="nucleotide sequence ID" value="NZ_CP014476.1"/>
</dbReference>
<dbReference type="STRING" id="1538553.JT25_006950"/>
<organism evidence="1 2">
    <name type="scientific">Methylomonas denitrificans</name>
    <dbReference type="NCBI Taxonomy" id="1538553"/>
    <lineage>
        <taxon>Bacteria</taxon>
        <taxon>Pseudomonadati</taxon>
        <taxon>Pseudomonadota</taxon>
        <taxon>Gammaproteobacteria</taxon>
        <taxon>Methylococcales</taxon>
        <taxon>Methylococcaceae</taxon>
        <taxon>Methylomonas</taxon>
    </lineage>
</organism>
<reference evidence="1 2" key="1">
    <citation type="journal article" date="2015" name="Environ. Microbiol.">
        <title>Methane oxidation coupled to nitrate reduction under hypoxia by the Gammaproteobacterium Methylomonas denitrificans, sp. nov. type strain FJG1.</title>
        <authorList>
            <person name="Kits K.D."/>
            <person name="Klotz M.G."/>
            <person name="Stein L.Y."/>
        </authorList>
    </citation>
    <scope>NUCLEOTIDE SEQUENCE [LARGE SCALE GENOMIC DNA]</scope>
    <source>
        <strain evidence="1 2">FJG1</strain>
    </source>
</reference>
<sequence length="261" mass="29544">MSHKSFNPPKGWGSDLLSQFQSTAMENEFATFVHAPEWQGMLCEVATILDSCSSYAMERLLKANDPALLLFVCAQSQYLASVRSTAAGHCIAAYPTGRSAVESALYGWYLANNPTASQNWHNKPEPDQKKALRDWNAEFKFSSLARLLGEKISRDLEEWAKYLHQTAIDLGAHPNQNALYANMEYEDREDGACMLKITHLHIWNDFSMSTTKFTIETGLFVIRLFALSFHDANQQLNLDQSSDRLVKNLNYLQSMKTSETE</sequence>
<dbReference type="KEGG" id="mdn:JT25_006950"/>
<gene>
    <name evidence="1" type="ORF">JT25_006950</name>
</gene>
<keyword evidence="2" id="KW-1185">Reference proteome</keyword>